<dbReference type="Proteomes" id="UP000503017">
    <property type="component" value="Chromosome"/>
</dbReference>
<dbReference type="EMBL" id="CP033367">
    <property type="protein sequence ID" value="QKD04572.1"/>
    <property type="molecule type" value="Genomic_DNA"/>
</dbReference>
<reference evidence="1 2" key="1">
    <citation type="submission" date="2018-10" db="EMBL/GenBank/DDBJ databases">
        <authorList>
            <person name="Perry B.J."/>
            <person name="Sullivan J.T."/>
            <person name="Murphy R.J.T."/>
            <person name="Ramsay J.P."/>
            <person name="Ronson C.W."/>
        </authorList>
    </citation>
    <scope>NUCLEOTIDE SEQUENCE [LARGE SCALE GENOMIC DNA]</scope>
    <source>
        <strain evidence="1 2">R88b</strain>
    </source>
</reference>
<accession>A0A6M7WQE4</accession>
<evidence type="ECO:0000313" key="2">
    <source>
        <dbReference type="Proteomes" id="UP000503017"/>
    </source>
</evidence>
<evidence type="ECO:0000313" key="1">
    <source>
        <dbReference type="EMBL" id="QKD04572.1"/>
    </source>
</evidence>
<proteinExistence type="predicted"/>
<sequence length="87" mass="10075">MTCRLIEAIIFCRRTVHVLCDDRSEDHLVKPLPSLGERLTDKSAWQSILYQQRVCFDFDPLKAMTLLANRLAIYGHSPRLFRIGASR</sequence>
<organism evidence="1 2">
    <name type="scientific">Mesorhizobium loti R88b</name>
    <dbReference type="NCBI Taxonomy" id="935548"/>
    <lineage>
        <taxon>Bacteria</taxon>
        <taxon>Pseudomonadati</taxon>
        <taxon>Pseudomonadota</taxon>
        <taxon>Alphaproteobacteria</taxon>
        <taxon>Hyphomicrobiales</taxon>
        <taxon>Phyllobacteriaceae</taxon>
        <taxon>Mesorhizobium</taxon>
    </lineage>
</organism>
<name>A0A6M7WQE4_RHILI</name>
<gene>
    <name evidence="1" type="ORF">EB235_26345</name>
</gene>
<protein>
    <submittedName>
        <fullName evidence="1">Uncharacterized protein</fullName>
    </submittedName>
</protein>
<dbReference type="AlphaFoldDB" id="A0A6M7WQE4"/>